<reference evidence="2 3" key="1">
    <citation type="journal article" date="2017" name="G3 (Bethesda)">
        <title>The Physical Genome Mapping of Anopheles albimanus Corrected Scaffold Misassemblies and Identified Interarm Rearrangements in Genus Anopheles.</title>
        <authorList>
            <person name="Artemov G.N."/>
            <person name="Peery A.N."/>
            <person name="Jiang X."/>
            <person name="Tu Z."/>
            <person name="Stegniy V.N."/>
            <person name="Sharakhova M.V."/>
            <person name="Sharakhov I.V."/>
        </authorList>
    </citation>
    <scope>NUCLEOTIDE SEQUENCE [LARGE SCALE GENOMIC DNA]</scope>
    <source>
        <strain evidence="2 3">ALBI9_A</strain>
    </source>
</reference>
<reference evidence="2" key="2">
    <citation type="submission" date="2022-08" db="UniProtKB">
        <authorList>
            <consortium name="EnsemblMetazoa"/>
        </authorList>
    </citation>
    <scope>IDENTIFICATION</scope>
    <source>
        <strain evidence="2">STECLA/ALBI9_A</strain>
    </source>
</reference>
<organism evidence="2 3">
    <name type="scientific">Anopheles albimanus</name>
    <name type="common">New world malaria mosquito</name>
    <dbReference type="NCBI Taxonomy" id="7167"/>
    <lineage>
        <taxon>Eukaryota</taxon>
        <taxon>Metazoa</taxon>
        <taxon>Ecdysozoa</taxon>
        <taxon>Arthropoda</taxon>
        <taxon>Hexapoda</taxon>
        <taxon>Insecta</taxon>
        <taxon>Pterygota</taxon>
        <taxon>Neoptera</taxon>
        <taxon>Endopterygota</taxon>
        <taxon>Diptera</taxon>
        <taxon>Nematocera</taxon>
        <taxon>Culicoidea</taxon>
        <taxon>Culicidae</taxon>
        <taxon>Anophelinae</taxon>
        <taxon>Anopheles</taxon>
    </lineage>
</organism>
<keyword evidence="1" id="KW-0238">DNA-binding</keyword>
<protein>
    <submittedName>
        <fullName evidence="2">Uncharacterized protein</fullName>
    </submittedName>
</protein>
<dbReference type="PANTHER" id="PTHR23349">
    <property type="entry name" value="BASIC HELIX-LOOP-HELIX TRANSCRIPTION FACTOR, TWIST"/>
    <property type="match status" value="1"/>
</dbReference>
<evidence type="ECO:0000256" key="1">
    <source>
        <dbReference type="ARBA" id="ARBA00023125"/>
    </source>
</evidence>
<sequence>MHAIDETHCSLTRKSVYCENNFIEWIPQEGTVYASEESSFYEEDYRNGAIGASGQLVGFRQDETTSCGFTKDCRDFQGPVQHIRCNARQFNFERSIAPAHRHPSSTPATARKRRNARERFRVRAVNEAFGRLRQLIPSTSSGRARKRVSKRQTLKRAAEYIRELVARLAMDRATIQELPFRPEALPMFHNLRPAFAAD</sequence>
<dbReference type="KEGG" id="aali:118457168"/>
<dbReference type="PROSITE" id="PS50888">
    <property type="entry name" value="BHLH"/>
    <property type="match status" value="1"/>
</dbReference>
<dbReference type="AlphaFoldDB" id="A0A182FWJ2"/>
<dbReference type="RefSeq" id="XP_035774390.1">
    <property type="nucleotide sequence ID" value="XM_035918497.1"/>
</dbReference>
<accession>A0A182FWJ2</accession>
<dbReference type="GeneID" id="118457168"/>
<name>A0A182FWJ2_ANOAL</name>
<dbReference type="GO" id="GO:0000981">
    <property type="term" value="F:DNA-binding transcription factor activity, RNA polymerase II-specific"/>
    <property type="evidence" value="ECO:0007669"/>
    <property type="project" value="TreeGrafter"/>
</dbReference>
<dbReference type="Proteomes" id="UP000069272">
    <property type="component" value="Chromosome 2L"/>
</dbReference>
<dbReference type="STRING" id="7167.A0A182FWJ2"/>
<dbReference type="GO" id="GO:0000977">
    <property type="term" value="F:RNA polymerase II transcription regulatory region sequence-specific DNA binding"/>
    <property type="evidence" value="ECO:0007669"/>
    <property type="project" value="TreeGrafter"/>
</dbReference>
<evidence type="ECO:0000313" key="3">
    <source>
        <dbReference type="Proteomes" id="UP000069272"/>
    </source>
</evidence>
<dbReference type="Gene3D" id="4.10.280.10">
    <property type="entry name" value="Helix-loop-helix DNA-binding domain"/>
    <property type="match status" value="1"/>
</dbReference>
<dbReference type="VEuPathDB" id="VectorBase:AALB014037"/>
<dbReference type="GO" id="GO:0032502">
    <property type="term" value="P:developmental process"/>
    <property type="evidence" value="ECO:0007669"/>
    <property type="project" value="TreeGrafter"/>
</dbReference>
<dbReference type="SUPFAM" id="SSF47459">
    <property type="entry name" value="HLH, helix-loop-helix DNA-binding domain"/>
    <property type="match status" value="1"/>
</dbReference>
<dbReference type="VEuPathDB" id="VectorBase:AALB20_034664"/>
<dbReference type="PANTHER" id="PTHR23349:SF108">
    <property type="entry name" value="BHLH DOMAIN-CONTAINING PROTEIN"/>
    <property type="match status" value="1"/>
</dbReference>
<dbReference type="InterPro" id="IPR050283">
    <property type="entry name" value="E-box_TF_Regulators"/>
</dbReference>
<dbReference type="InterPro" id="IPR011598">
    <property type="entry name" value="bHLH_dom"/>
</dbReference>
<dbReference type="SMART" id="SM00353">
    <property type="entry name" value="HLH"/>
    <property type="match status" value="1"/>
</dbReference>
<dbReference type="CDD" id="cd11418">
    <property type="entry name" value="bHLH_TS_ASCL"/>
    <property type="match status" value="1"/>
</dbReference>
<dbReference type="Pfam" id="PF00010">
    <property type="entry name" value="HLH"/>
    <property type="match status" value="1"/>
</dbReference>
<dbReference type="GO" id="GO:0046983">
    <property type="term" value="F:protein dimerization activity"/>
    <property type="evidence" value="ECO:0007669"/>
    <property type="project" value="InterPro"/>
</dbReference>
<dbReference type="EnsemblMetazoa" id="AALB014037-RA">
    <property type="protein sequence ID" value="AALB014037-PA"/>
    <property type="gene ID" value="AALB014037"/>
</dbReference>
<dbReference type="InterPro" id="IPR036638">
    <property type="entry name" value="HLH_DNA-bd_sf"/>
</dbReference>
<evidence type="ECO:0000313" key="2">
    <source>
        <dbReference type="EnsemblMetazoa" id="AALB014037-PA"/>
    </source>
</evidence>
<keyword evidence="3" id="KW-1185">Reference proteome</keyword>
<proteinExistence type="predicted"/>
<dbReference type="OrthoDB" id="8093063at2759"/>